<dbReference type="OrthoDB" id="10216050at2759"/>
<dbReference type="EMBL" id="CAJNOC010004960">
    <property type="protein sequence ID" value="CAF1038696.1"/>
    <property type="molecule type" value="Genomic_DNA"/>
</dbReference>
<feature type="region of interest" description="Disordered" evidence="1">
    <location>
        <begin position="141"/>
        <end position="160"/>
    </location>
</feature>
<keyword evidence="3" id="KW-1185">Reference proteome</keyword>
<evidence type="ECO:0000313" key="2">
    <source>
        <dbReference type="EMBL" id="CAF1038696.1"/>
    </source>
</evidence>
<dbReference type="AlphaFoldDB" id="A0A814JKE7"/>
<name>A0A814JKE7_9BILA</name>
<protein>
    <submittedName>
        <fullName evidence="2">Uncharacterized protein</fullName>
    </submittedName>
</protein>
<reference evidence="2" key="1">
    <citation type="submission" date="2021-02" db="EMBL/GenBank/DDBJ databases">
        <authorList>
            <person name="Nowell W R."/>
        </authorList>
    </citation>
    <scope>NUCLEOTIDE SEQUENCE</scope>
    <source>
        <strain evidence="2">Ploen Becks lab</strain>
    </source>
</reference>
<evidence type="ECO:0000313" key="3">
    <source>
        <dbReference type="Proteomes" id="UP000663879"/>
    </source>
</evidence>
<sequence length="373" mass="43351">MDNLENKSVDDIQEILRDYKFNQTQLDFFKDQEIDGLVLENLMFIPDFPGKTIGSRVRFQTFFKKLTGREINEEVSNSTIRESASKEILEINSESLSKKTDDAFQNTASELSQNVPNNITDENFFDQENVLVSQNLNCEFSTPKNKKKGDEEKSNQKESIPLPKMPIFEKTLETELKKSEINGKFFIDLVNQSAEFYFKMGFRLESSKQYGELSIYLIQKYPSIKLYLEKIASINDRSKTSYCQQLYRILSDRISKKSRNLRFGEKQGKLSFGSPCQSSKVICLDKNEIGFKTSNELLIVSPNSNDESDYVKIHLRMRENYCNESFKIHMAQLLKDSFSKRRQNIKSDSSSLLEKLVEYNFFGLERNVSVFQI</sequence>
<dbReference type="Proteomes" id="UP000663879">
    <property type="component" value="Unassembled WGS sequence"/>
</dbReference>
<organism evidence="2 3">
    <name type="scientific">Brachionus calyciflorus</name>
    <dbReference type="NCBI Taxonomy" id="104777"/>
    <lineage>
        <taxon>Eukaryota</taxon>
        <taxon>Metazoa</taxon>
        <taxon>Spiralia</taxon>
        <taxon>Gnathifera</taxon>
        <taxon>Rotifera</taxon>
        <taxon>Eurotatoria</taxon>
        <taxon>Monogononta</taxon>
        <taxon>Pseudotrocha</taxon>
        <taxon>Ploima</taxon>
        <taxon>Brachionidae</taxon>
        <taxon>Brachionus</taxon>
    </lineage>
</organism>
<comment type="caution">
    <text evidence="2">The sequence shown here is derived from an EMBL/GenBank/DDBJ whole genome shotgun (WGS) entry which is preliminary data.</text>
</comment>
<proteinExistence type="predicted"/>
<accession>A0A814JKE7</accession>
<gene>
    <name evidence="2" type="ORF">OXX778_LOCUS18238</name>
</gene>
<evidence type="ECO:0000256" key="1">
    <source>
        <dbReference type="SAM" id="MobiDB-lite"/>
    </source>
</evidence>